<keyword evidence="4" id="KW-1185">Reference proteome</keyword>
<evidence type="ECO:0000313" key="3">
    <source>
        <dbReference type="EMBL" id="QED27043.1"/>
    </source>
</evidence>
<dbReference type="KEGG" id="bbae:FRD01_07270"/>
<feature type="compositionally biased region" description="Pro residues" evidence="1">
    <location>
        <begin position="120"/>
        <end position="130"/>
    </location>
</feature>
<feature type="transmembrane region" description="Helical" evidence="2">
    <location>
        <begin position="6"/>
        <end position="26"/>
    </location>
</feature>
<keyword evidence="2" id="KW-0472">Membrane</keyword>
<proteinExistence type="predicted"/>
<dbReference type="Proteomes" id="UP000321595">
    <property type="component" value="Chromosome"/>
</dbReference>
<dbReference type="AlphaFoldDB" id="A0A5B8XSM8"/>
<keyword evidence="2" id="KW-0812">Transmembrane</keyword>
<gene>
    <name evidence="3" type="ORF">FRD01_07270</name>
</gene>
<dbReference type="EMBL" id="CP042467">
    <property type="protein sequence ID" value="QED27043.1"/>
    <property type="molecule type" value="Genomic_DNA"/>
</dbReference>
<feature type="region of interest" description="Disordered" evidence="1">
    <location>
        <begin position="95"/>
        <end position="171"/>
    </location>
</feature>
<organism evidence="3 4">
    <name type="scientific">Microvenator marinus</name>
    <dbReference type="NCBI Taxonomy" id="2600177"/>
    <lineage>
        <taxon>Bacteria</taxon>
        <taxon>Deltaproteobacteria</taxon>
        <taxon>Bradymonadales</taxon>
        <taxon>Microvenatoraceae</taxon>
        <taxon>Microvenator</taxon>
    </lineage>
</organism>
<dbReference type="RefSeq" id="WP_146958728.1">
    <property type="nucleotide sequence ID" value="NZ_CP042467.1"/>
</dbReference>
<reference evidence="3 4" key="1">
    <citation type="submission" date="2019-08" db="EMBL/GenBank/DDBJ databases">
        <authorList>
            <person name="Liang Q."/>
        </authorList>
    </citation>
    <scope>NUCLEOTIDE SEQUENCE [LARGE SCALE GENOMIC DNA]</scope>
    <source>
        <strain evidence="3 4">V1718</strain>
    </source>
</reference>
<feature type="transmembrane region" description="Helical" evidence="2">
    <location>
        <begin position="33"/>
        <end position="52"/>
    </location>
</feature>
<feature type="transmembrane region" description="Helical" evidence="2">
    <location>
        <begin position="64"/>
        <end position="82"/>
    </location>
</feature>
<protein>
    <submittedName>
        <fullName evidence="3">Uncharacterized protein</fullName>
    </submittedName>
</protein>
<accession>A0A5B8XSM8</accession>
<evidence type="ECO:0000313" key="4">
    <source>
        <dbReference type="Proteomes" id="UP000321595"/>
    </source>
</evidence>
<evidence type="ECO:0000256" key="2">
    <source>
        <dbReference type="SAM" id="Phobius"/>
    </source>
</evidence>
<evidence type="ECO:0000256" key="1">
    <source>
        <dbReference type="SAM" id="MobiDB-lite"/>
    </source>
</evidence>
<dbReference type="OrthoDB" id="10004373at2"/>
<feature type="compositionally biased region" description="Low complexity" evidence="1">
    <location>
        <begin position="144"/>
        <end position="171"/>
    </location>
</feature>
<keyword evidence="2" id="KW-1133">Transmembrane helix</keyword>
<name>A0A5B8XSM8_9DELT</name>
<sequence>MNLGYLTIILVVIAFVVSAFGAYGIAKYAFRISTGKGMGVLLFPPYTFYFSFFELQEEGKEKPIALWMWGLITTILIVVAFLQPIQLVLSGRADELNPPSEEELTKAYGAQGTQLEELPDAPPAPEPAPTPAATNNGTNGGTNAGTNAATNNAAAPAEGAPAEAPAEAPAQ</sequence>